<sequence length="506" mass="57777">MKIPPLILLLVVTLTVVNGSKILGIFTSPGYSQYILGERLLELLAKRGHHVTMISEFEPKEPIQNYVTLKLDKSGSFHDTFDLTEWQTKNNYQSTIEFLELCKYYTEIPLKQSQIQEFIRSNETFDLVIVENFCNEAHVGFAGHFGAPVVIFSSQPMHEWSSHFVGNVNLPSISTNSLSSLTNRMGFYERLQSFCLNLFYSIYKELYFYPEQQELMDKYFPNKMDLKNLTQNVEMLLVFGHPLTTEPSLLTSAVVEVGGFHIKPRKLPAEIQTFLNGAKQGAILVSLGSNVPCQLLTKEQLNAFLNAFRKLSHSILWKCDMDVPNKPSNVLFSKWLPQTDVLAHPNVIAFVTHNGLLSTTEAMYYGVPMISIPVFGDQMKNAARAVKLGVAQKLNIIDLKEEDLLETMKNVAQNPQFRNKMKILSQMFRDQPSSPADRALNSIEYVLKYRPGKYLRSPALDLFWYELYSVDVVLFILGLFVTINLLLLFVIRKLLYAKRISKRKTA</sequence>
<dbReference type="Pfam" id="PF00201">
    <property type="entry name" value="UDPGT"/>
    <property type="match status" value="1"/>
</dbReference>
<proteinExistence type="inferred from homology"/>
<keyword evidence="2" id="KW-0328">Glycosyltransferase</keyword>
<dbReference type="InterPro" id="IPR050271">
    <property type="entry name" value="UDP-glycosyltransferase"/>
</dbReference>
<evidence type="ECO:0000256" key="1">
    <source>
        <dbReference type="ARBA" id="ARBA00009995"/>
    </source>
</evidence>
<keyword evidence="3" id="KW-0808">Transferase</keyword>
<dbReference type="AlphaFoldDB" id="A0A9N9TUK7"/>
<evidence type="ECO:0000256" key="2">
    <source>
        <dbReference type="ARBA" id="ARBA00022676"/>
    </source>
</evidence>
<dbReference type="GO" id="GO:0008194">
    <property type="term" value="F:UDP-glycosyltransferase activity"/>
    <property type="evidence" value="ECO:0007669"/>
    <property type="project" value="InterPro"/>
</dbReference>
<feature type="chain" id="PRO_5040131136" description="UDP-glucuronosyltransferase" evidence="5">
    <location>
        <begin position="20"/>
        <end position="506"/>
    </location>
</feature>
<feature type="signal peptide" evidence="5">
    <location>
        <begin position="1"/>
        <end position="19"/>
    </location>
</feature>
<gene>
    <name evidence="6" type="ORF">PHYEVI_LOCUS10023</name>
</gene>
<dbReference type="FunFam" id="3.40.50.2000:FF:000050">
    <property type="entry name" value="UDP-glucuronosyltransferase"/>
    <property type="match status" value="1"/>
</dbReference>
<dbReference type="SUPFAM" id="SSF53756">
    <property type="entry name" value="UDP-Glycosyltransferase/glycogen phosphorylase"/>
    <property type="match status" value="1"/>
</dbReference>
<evidence type="ECO:0000256" key="5">
    <source>
        <dbReference type="SAM" id="SignalP"/>
    </source>
</evidence>
<dbReference type="Proteomes" id="UP001153712">
    <property type="component" value="Chromosome 7"/>
</dbReference>
<dbReference type="Gene3D" id="3.40.50.2000">
    <property type="entry name" value="Glycogen Phosphorylase B"/>
    <property type="match status" value="1"/>
</dbReference>
<accession>A0A9N9TUK7</accession>
<evidence type="ECO:0000313" key="6">
    <source>
        <dbReference type="EMBL" id="CAG9863739.1"/>
    </source>
</evidence>
<feature type="transmembrane region" description="Helical" evidence="4">
    <location>
        <begin position="472"/>
        <end position="495"/>
    </location>
</feature>
<dbReference type="EMBL" id="OU900100">
    <property type="protein sequence ID" value="CAG9863739.1"/>
    <property type="molecule type" value="Genomic_DNA"/>
</dbReference>
<keyword evidence="5" id="KW-0732">Signal</keyword>
<reference evidence="6" key="1">
    <citation type="submission" date="2022-01" db="EMBL/GenBank/DDBJ databases">
        <authorList>
            <person name="King R."/>
        </authorList>
    </citation>
    <scope>NUCLEOTIDE SEQUENCE</scope>
</reference>
<name>A0A9N9TUK7_PHYSR</name>
<dbReference type="PANTHER" id="PTHR48043:SF159">
    <property type="entry name" value="EG:EG0003.4 PROTEIN-RELATED"/>
    <property type="match status" value="1"/>
</dbReference>
<evidence type="ECO:0008006" key="8">
    <source>
        <dbReference type="Google" id="ProtNLM"/>
    </source>
</evidence>
<dbReference type="OrthoDB" id="5835829at2759"/>
<keyword evidence="4" id="KW-1133">Transmembrane helix</keyword>
<evidence type="ECO:0000313" key="7">
    <source>
        <dbReference type="Proteomes" id="UP001153712"/>
    </source>
</evidence>
<evidence type="ECO:0000256" key="4">
    <source>
        <dbReference type="SAM" id="Phobius"/>
    </source>
</evidence>
<organism evidence="6 7">
    <name type="scientific">Phyllotreta striolata</name>
    <name type="common">Striped flea beetle</name>
    <name type="synonym">Crioceris striolata</name>
    <dbReference type="NCBI Taxonomy" id="444603"/>
    <lineage>
        <taxon>Eukaryota</taxon>
        <taxon>Metazoa</taxon>
        <taxon>Ecdysozoa</taxon>
        <taxon>Arthropoda</taxon>
        <taxon>Hexapoda</taxon>
        <taxon>Insecta</taxon>
        <taxon>Pterygota</taxon>
        <taxon>Neoptera</taxon>
        <taxon>Endopterygota</taxon>
        <taxon>Coleoptera</taxon>
        <taxon>Polyphaga</taxon>
        <taxon>Cucujiformia</taxon>
        <taxon>Chrysomeloidea</taxon>
        <taxon>Chrysomelidae</taxon>
        <taxon>Galerucinae</taxon>
        <taxon>Alticini</taxon>
        <taxon>Phyllotreta</taxon>
    </lineage>
</organism>
<evidence type="ECO:0000256" key="3">
    <source>
        <dbReference type="ARBA" id="ARBA00022679"/>
    </source>
</evidence>
<dbReference type="CDD" id="cd03784">
    <property type="entry name" value="GT1_Gtf-like"/>
    <property type="match status" value="1"/>
</dbReference>
<protein>
    <recommendedName>
        <fullName evidence="8">UDP-glucuronosyltransferase</fullName>
    </recommendedName>
</protein>
<keyword evidence="4" id="KW-0472">Membrane</keyword>
<keyword evidence="7" id="KW-1185">Reference proteome</keyword>
<dbReference type="InterPro" id="IPR002213">
    <property type="entry name" value="UDP_glucos_trans"/>
</dbReference>
<keyword evidence="4" id="KW-0812">Transmembrane</keyword>
<comment type="similarity">
    <text evidence="1">Belongs to the UDP-glycosyltransferase family.</text>
</comment>
<dbReference type="PANTHER" id="PTHR48043">
    <property type="entry name" value="EG:EG0003.4 PROTEIN-RELATED"/>
    <property type="match status" value="1"/>
</dbReference>